<keyword evidence="4 6" id="KW-1133">Transmembrane helix</keyword>
<dbReference type="OrthoDB" id="10062876at2759"/>
<name>A0A9P8P6Q2_9ASCO</name>
<organism evidence="8 9">
    <name type="scientific">Ogataea philodendri</name>
    <dbReference type="NCBI Taxonomy" id="1378263"/>
    <lineage>
        <taxon>Eukaryota</taxon>
        <taxon>Fungi</taxon>
        <taxon>Dikarya</taxon>
        <taxon>Ascomycota</taxon>
        <taxon>Saccharomycotina</taxon>
        <taxon>Pichiomycetes</taxon>
        <taxon>Pichiales</taxon>
        <taxon>Pichiaceae</taxon>
        <taxon>Ogataea</taxon>
    </lineage>
</organism>
<dbReference type="EMBL" id="JAEUBE010000295">
    <property type="protein sequence ID" value="KAH3666055.1"/>
    <property type="molecule type" value="Genomic_DNA"/>
</dbReference>
<sequence length="558" mass="62290">MENYNAKSEKLKTKISTQAVEVISLSESEQKPQGRFISDGHTVRKLRRRHIDLISVGGSIGTALFVTIGWALATAGPGNLLVAFILHAFLMYVVTITIGELVCYLPVDSPFITHAGRFVDPALEVAFGYNFYLMMALYVPFELTSVNNMIHYWTEDYSPAATLVPMIAVYIILNVFAVKWYGESEFILSSGKIILATGLMFYTFITMLGGNPQHDRYGFRNFGSYENAFPKYLGTGASAFWSAYCKAIFSMAAPEYLGMVAGEAENPRKTMVTAFKTIVFRLLFFFVGGALCVGIVLNHNDPKLANAVAEGASGANVSPYVISMQNMSIKVLPDIVNVLCMLSSFSAGNSYMYCGTRSLFALAKRRLSLKIFTYTTRDGVPFVCLVVSTAFACLSLLELDGRGSTVLNWLINLTTGSQLINYFYMMIVYLGFYRACKAQGLDRSTLPLQSILTKWQPYPAIYGAVCMFIVIAFLGVFAFVPEFNIDSFLYYYLILFLNIVILVGWKLIMKSKMVDPATADLTSGLEEIEEHEAEYYEKMQNMRFKPDSKFGKVMAWLL</sequence>
<comment type="similarity">
    <text evidence="2">Belongs to the amino acid-polyamine-organocation (APC) superfamily. YAT (TC 2.A.3.10) family.</text>
</comment>
<accession>A0A9P8P6Q2</accession>
<gene>
    <name evidence="8" type="ORF">OGAPHI_004244</name>
</gene>
<dbReference type="PIRSF" id="PIRSF006060">
    <property type="entry name" value="AA_transporter"/>
    <property type="match status" value="1"/>
</dbReference>
<feature type="transmembrane region" description="Helical" evidence="6">
    <location>
        <begin position="232"/>
        <end position="257"/>
    </location>
</feature>
<dbReference type="GeneID" id="70236209"/>
<feature type="transmembrane region" description="Helical" evidence="6">
    <location>
        <begin position="457"/>
        <end position="477"/>
    </location>
</feature>
<feature type="transmembrane region" description="Helical" evidence="6">
    <location>
        <begin position="161"/>
        <end position="181"/>
    </location>
</feature>
<protein>
    <recommendedName>
        <fullName evidence="7">Amino acid permease/ SLC12A domain-containing protein</fullName>
    </recommendedName>
</protein>
<evidence type="ECO:0000259" key="7">
    <source>
        <dbReference type="Pfam" id="PF00324"/>
    </source>
</evidence>
<evidence type="ECO:0000313" key="8">
    <source>
        <dbReference type="EMBL" id="KAH3666055.1"/>
    </source>
</evidence>
<feature type="domain" description="Amino acid permease/ SLC12A" evidence="7">
    <location>
        <begin position="50"/>
        <end position="512"/>
    </location>
</feature>
<evidence type="ECO:0000256" key="2">
    <source>
        <dbReference type="ARBA" id="ARBA00006983"/>
    </source>
</evidence>
<feature type="transmembrane region" description="Helical" evidence="6">
    <location>
        <begin position="278"/>
        <end position="297"/>
    </location>
</feature>
<keyword evidence="9" id="KW-1185">Reference proteome</keyword>
<comment type="caution">
    <text evidence="8">The sequence shown here is derived from an EMBL/GenBank/DDBJ whole genome shotgun (WGS) entry which is preliminary data.</text>
</comment>
<evidence type="ECO:0000256" key="5">
    <source>
        <dbReference type="ARBA" id="ARBA00023136"/>
    </source>
</evidence>
<dbReference type="PANTHER" id="PTHR43341">
    <property type="entry name" value="AMINO ACID PERMEASE"/>
    <property type="match status" value="1"/>
</dbReference>
<dbReference type="Pfam" id="PF00324">
    <property type="entry name" value="AA_permease"/>
    <property type="match status" value="1"/>
</dbReference>
<evidence type="ECO:0000256" key="6">
    <source>
        <dbReference type="SAM" id="Phobius"/>
    </source>
</evidence>
<dbReference type="GO" id="GO:0016020">
    <property type="term" value="C:membrane"/>
    <property type="evidence" value="ECO:0007669"/>
    <property type="project" value="UniProtKB-SubCell"/>
</dbReference>
<keyword evidence="3 6" id="KW-0812">Transmembrane</keyword>
<dbReference type="InterPro" id="IPR004841">
    <property type="entry name" value="AA-permease/SLC12A_dom"/>
</dbReference>
<dbReference type="InterPro" id="IPR050524">
    <property type="entry name" value="APC_YAT"/>
</dbReference>
<evidence type="ECO:0000256" key="4">
    <source>
        <dbReference type="ARBA" id="ARBA00022989"/>
    </source>
</evidence>
<reference evidence="8" key="2">
    <citation type="submission" date="2021-01" db="EMBL/GenBank/DDBJ databases">
        <authorList>
            <person name="Schikora-Tamarit M.A."/>
        </authorList>
    </citation>
    <scope>NUCLEOTIDE SEQUENCE</scope>
    <source>
        <strain evidence="8">CBS6075</strain>
    </source>
</reference>
<evidence type="ECO:0000313" key="9">
    <source>
        <dbReference type="Proteomes" id="UP000769157"/>
    </source>
</evidence>
<evidence type="ECO:0000256" key="3">
    <source>
        <dbReference type="ARBA" id="ARBA00022692"/>
    </source>
</evidence>
<dbReference type="Gene3D" id="1.20.1740.10">
    <property type="entry name" value="Amino acid/polyamine transporter I"/>
    <property type="match status" value="1"/>
</dbReference>
<feature type="transmembrane region" description="Helical" evidence="6">
    <location>
        <begin position="84"/>
        <end position="107"/>
    </location>
</feature>
<feature type="transmembrane region" description="Helical" evidence="6">
    <location>
        <begin position="193"/>
        <end position="212"/>
    </location>
</feature>
<feature type="transmembrane region" description="Helical" evidence="6">
    <location>
        <begin position="489"/>
        <end position="508"/>
    </location>
</feature>
<dbReference type="GO" id="GO:0015171">
    <property type="term" value="F:amino acid transmembrane transporter activity"/>
    <property type="evidence" value="ECO:0007669"/>
    <property type="project" value="TreeGrafter"/>
</dbReference>
<feature type="transmembrane region" description="Helical" evidence="6">
    <location>
        <begin position="380"/>
        <end position="399"/>
    </location>
</feature>
<feature type="transmembrane region" description="Helical" evidence="6">
    <location>
        <begin position="119"/>
        <end position="141"/>
    </location>
</feature>
<proteinExistence type="inferred from homology"/>
<dbReference type="Proteomes" id="UP000769157">
    <property type="component" value="Unassembled WGS sequence"/>
</dbReference>
<comment type="subcellular location">
    <subcellularLocation>
        <location evidence="1">Membrane</location>
        <topology evidence="1">Multi-pass membrane protein</topology>
    </subcellularLocation>
</comment>
<evidence type="ECO:0000256" key="1">
    <source>
        <dbReference type="ARBA" id="ARBA00004141"/>
    </source>
</evidence>
<dbReference type="PANTHER" id="PTHR43341:SF15">
    <property type="entry name" value="GENERAL AMINO ACID PERMEASE AGP2"/>
    <property type="match status" value="1"/>
</dbReference>
<feature type="transmembrane region" description="Helical" evidence="6">
    <location>
        <begin position="53"/>
        <end position="72"/>
    </location>
</feature>
<dbReference type="AlphaFoldDB" id="A0A9P8P6Q2"/>
<dbReference type="RefSeq" id="XP_046061259.1">
    <property type="nucleotide sequence ID" value="XM_046205301.1"/>
</dbReference>
<reference evidence="8" key="1">
    <citation type="journal article" date="2021" name="Open Biol.">
        <title>Shared evolutionary footprints suggest mitochondrial oxidative damage underlies multiple complex I losses in fungi.</title>
        <authorList>
            <person name="Schikora-Tamarit M.A."/>
            <person name="Marcet-Houben M."/>
            <person name="Nosek J."/>
            <person name="Gabaldon T."/>
        </authorList>
    </citation>
    <scope>NUCLEOTIDE SEQUENCE</scope>
    <source>
        <strain evidence="8">CBS6075</strain>
    </source>
</reference>
<keyword evidence="5 6" id="KW-0472">Membrane</keyword>